<dbReference type="EC" id="3.1.1.-" evidence="3"/>
<dbReference type="InterPro" id="IPR029058">
    <property type="entry name" value="AB_hydrolase_fold"/>
</dbReference>
<evidence type="ECO:0000256" key="2">
    <source>
        <dbReference type="ARBA" id="ARBA00022801"/>
    </source>
</evidence>
<dbReference type="InterPro" id="IPR002018">
    <property type="entry name" value="CarbesteraseB"/>
</dbReference>
<dbReference type="PROSITE" id="PS00122">
    <property type="entry name" value="CARBOXYLESTERASE_B_1"/>
    <property type="match status" value="1"/>
</dbReference>
<feature type="signal peptide" evidence="3">
    <location>
        <begin position="1"/>
        <end position="23"/>
    </location>
</feature>
<dbReference type="PANTHER" id="PTHR11559">
    <property type="entry name" value="CARBOXYLESTERASE"/>
    <property type="match status" value="1"/>
</dbReference>
<keyword evidence="3" id="KW-0732">Signal</keyword>
<gene>
    <name evidence="5" type="ORF">F9817_13670</name>
</gene>
<reference evidence="5 6" key="1">
    <citation type="submission" date="2019-10" db="EMBL/GenBank/DDBJ databases">
        <title>Vibrio sp. nov. isolated from a shrimp pond.</title>
        <authorList>
            <person name="Gomez-Gil B."/>
            <person name="Enciso-Ibarra J."/>
            <person name="Enciso-Ibarra K."/>
            <person name="Bolan-Mejia C."/>
        </authorList>
    </citation>
    <scope>NUCLEOTIDE SEQUENCE [LARGE SCALE GENOMIC DNA]</scope>
    <source>
        <strain evidence="5 6">CAIM 722</strain>
    </source>
</reference>
<feature type="chain" id="PRO_5031598665" description="Carboxylic ester hydrolase" evidence="3">
    <location>
        <begin position="24"/>
        <end position="530"/>
    </location>
</feature>
<accession>A0A7X4LLM6</accession>
<keyword evidence="6" id="KW-1185">Reference proteome</keyword>
<dbReference type="Gene3D" id="3.40.50.1820">
    <property type="entry name" value="alpha/beta hydrolase"/>
    <property type="match status" value="1"/>
</dbReference>
<feature type="domain" description="Carboxylesterase type B" evidence="4">
    <location>
        <begin position="27"/>
        <end position="504"/>
    </location>
</feature>
<dbReference type="EMBL" id="WEKT01000025">
    <property type="protein sequence ID" value="MZI94243.1"/>
    <property type="molecule type" value="Genomic_DNA"/>
</dbReference>
<dbReference type="InterPro" id="IPR050309">
    <property type="entry name" value="Type-B_Carboxylest/Lipase"/>
</dbReference>
<keyword evidence="2 3" id="KW-0378">Hydrolase</keyword>
<dbReference type="Proteomes" id="UP000462621">
    <property type="component" value="Unassembled WGS sequence"/>
</dbReference>
<protein>
    <recommendedName>
        <fullName evidence="3">Carboxylic ester hydrolase</fullName>
        <ecNumber evidence="3">3.1.1.-</ecNumber>
    </recommendedName>
</protein>
<organism evidence="5 6">
    <name type="scientific">Vibrio eleionomae</name>
    <dbReference type="NCBI Taxonomy" id="2653505"/>
    <lineage>
        <taxon>Bacteria</taxon>
        <taxon>Pseudomonadati</taxon>
        <taxon>Pseudomonadota</taxon>
        <taxon>Gammaproteobacteria</taxon>
        <taxon>Vibrionales</taxon>
        <taxon>Vibrionaceae</taxon>
        <taxon>Vibrio</taxon>
    </lineage>
</organism>
<proteinExistence type="inferred from homology"/>
<name>A0A7X4LLM6_9VIBR</name>
<sequence length="530" mass="57815">MRQTIAAGVLSMACSLVGGMVQAQPTKVISLDAGKIQGASQDNIDVYKGIPFAAAPIGELRWRAPQPVPAWDGIRQVTQYGHDCMQKPFPSDAAPLGTAPSEDCLVLNVWAPKQDKKSLKPVMVWIYGGGFVNGGASPAVYDASQFAEQGIVAVSFNYRLGRFGFFAHPALTKQQRKYPEEALGNYGFMDQIAALKWVKNNISKFGGDPKQVTLVGESAGGFSEHVLLTSPKAKGLFNQAIIQSGLGRQWEHAKRFGVPLSDPDSAEATGVAFAKQWGIEGNNEQALKKLRSLSADQVVHDMNMMNMNTPTYAGPMLDGRIMVKQPQEYYMSGKGLAMPIMVGANSSDIGFAPSVTSTQQALAIFGNANYHQALAAYKQSGVTQPQEIAQALASDRLMVEPARFVAQQVDKQGGDAYFYRFGYVADSLKSQWPGAYHATDIPYTFNTVKAKYGDQLTNNDSAMAALIHQYWVNFIKRGDPNGEGIPAWDLYQDDGHEMMLFSNRGVAYSHTVSDPWTARLDMVAHLYDKP</sequence>
<evidence type="ECO:0000313" key="5">
    <source>
        <dbReference type="EMBL" id="MZI94243.1"/>
    </source>
</evidence>
<comment type="caution">
    <text evidence="5">The sequence shown here is derived from an EMBL/GenBank/DDBJ whole genome shotgun (WGS) entry which is preliminary data.</text>
</comment>
<dbReference type="GO" id="GO:0016787">
    <property type="term" value="F:hydrolase activity"/>
    <property type="evidence" value="ECO:0007669"/>
    <property type="project" value="UniProtKB-KW"/>
</dbReference>
<evidence type="ECO:0000259" key="4">
    <source>
        <dbReference type="Pfam" id="PF00135"/>
    </source>
</evidence>
<comment type="similarity">
    <text evidence="1 3">Belongs to the type-B carboxylesterase/lipase family.</text>
</comment>
<dbReference type="InterPro" id="IPR019826">
    <property type="entry name" value="Carboxylesterase_B_AS"/>
</dbReference>
<dbReference type="AlphaFoldDB" id="A0A7X4LLM6"/>
<dbReference type="SUPFAM" id="SSF53474">
    <property type="entry name" value="alpha/beta-Hydrolases"/>
    <property type="match status" value="1"/>
</dbReference>
<evidence type="ECO:0000256" key="3">
    <source>
        <dbReference type="RuleBase" id="RU361235"/>
    </source>
</evidence>
<evidence type="ECO:0000313" key="6">
    <source>
        <dbReference type="Proteomes" id="UP000462621"/>
    </source>
</evidence>
<dbReference type="Pfam" id="PF00135">
    <property type="entry name" value="COesterase"/>
    <property type="match status" value="1"/>
</dbReference>
<evidence type="ECO:0000256" key="1">
    <source>
        <dbReference type="ARBA" id="ARBA00005964"/>
    </source>
</evidence>